<dbReference type="EMBL" id="LSBJ02000007">
    <property type="protein sequence ID" value="OWT42662.1"/>
    <property type="molecule type" value="Genomic_DNA"/>
</dbReference>
<evidence type="ECO:0000256" key="1">
    <source>
        <dbReference type="SAM" id="MobiDB-lite"/>
    </source>
</evidence>
<feature type="signal peptide" evidence="3">
    <location>
        <begin position="1"/>
        <end position="17"/>
    </location>
</feature>
<evidence type="ECO:0000313" key="4">
    <source>
        <dbReference type="EMBL" id="OWT42662.1"/>
    </source>
</evidence>
<comment type="caution">
    <text evidence="4">The sequence shown here is derived from an EMBL/GenBank/DDBJ whole genome shotgun (WGS) entry which is preliminary data.</text>
</comment>
<dbReference type="Proteomes" id="UP000078397">
    <property type="component" value="Unassembled WGS sequence"/>
</dbReference>
<evidence type="ECO:0000256" key="2">
    <source>
        <dbReference type="SAM" id="Phobius"/>
    </source>
</evidence>
<feature type="chain" id="PRO_5012465590" evidence="3">
    <location>
        <begin position="18"/>
        <end position="228"/>
    </location>
</feature>
<feature type="transmembrane region" description="Helical" evidence="2">
    <location>
        <begin position="208"/>
        <end position="227"/>
    </location>
</feature>
<feature type="region of interest" description="Disordered" evidence="1">
    <location>
        <begin position="145"/>
        <end position="195"/>
    </location>
</feature>
<sequence length="228" mass="23456">MKFLPLLAALTAASTDAQSPINNNPDPITTPSPTPTADAAGILGWYTFQGKWFTSACLPGASYSTLSSFANCHKGSAFPTACRSNSIMYNDGSHLNCDLDRCETATVYESRGGRASSAVLCYATAAFREEPRTFYRTTFALSEPTGTESVSKTETSTSGSGSSVTTPTGSPTTSNAGTTSNGSPTTSTGSGTTSAAATPTVVLHGGRAVFWAGVTTVVMMAFGAVMFI</sequence>
<evidence type="ECO:0000256" key="3">
    <source>
        <dbReference type="SAM" id="SignalP"/>
    </source>
</evidence>
<gene>
    <name evidence="4" type="ORF">VFPPC_18075</name>
</gene>
<keyword evidence="2" id="KW-1133">Transmembrane helix</keyword>
<keyword evidence="2" id="KW-0812">Transmembrane</keyword>
<dbReference type="RefSeq" id="XP_022285145.1">
    <property type="nucleotide sequence ID" value="XM_022429733.1"/>
</dbReference>
<accession>A0A219AQ19</accession>
<keyword evidence="3" id="KW-0732">Signal</keyword>
<reference evidence="4 5" key="1">
    <citation type="journal article" date="2016" name="PLoS Pathog.">
        <title>Biosynthesis of antibiotic leucinostatins in bio-control fungus Purpureocillium lilacinum and their inhibition on phytophthora revealed by genome mining.</title>
        <authorList>
            <person name="Wang G."/>
            <person name="Liu Z."/>
            <person name="Lin R."/>
            <person name="Li E."/>
            <person name="Mao Z."/>
            <person name="Ling J."/>
            <person name="Yang Y."/>
            <person name="Yin W.B."/>
            <person name="Xie B."/>
        </authorList>
    </citation>
    <scope>NUCLEOTIDE SEQUENCE [LARGE SCALE GENOMIC DNA]</scope>
    <source>
        <strain evidence="4">170</strain>
    </source>
</reference>
<keyword evidence="2" id="KW-0472">Membrane</keyword>
<proteinExistence type="predicted"/>
<name>A0A219AQ19_METCM</name>
<evidence type="ECO:0000313" key="5">
    <source>
        <dbReference type="Proteomes" id="UP000078397"/>
    </source>
</evidence>
<dbReference type="GeneID" id="33936945"/>
<dbReference type="KEGG" id="pchm:VFPPC_18075"/>
<organism evidence="4 5">
    <name type="scientific">Pochonia chlamydosporia 170</name>
    <dbReference type="NCBI Taxonomy" id="1380566"/>
    <lineage>
        <taxon>Eukaryota</taxon>
        <taxon>Fungi</taxon>
        <taxon>Dikarya</taxon>
        <taxon>Ascomycota</taxon>
        <taxon>Pezizomycotina</taxon>
        <taxon>Sordariomycetes</taxon>
        <taxon>Hypocreomycetidae</taxon>
        <taxon>Hypocreales</taxon>
        <taxon>Clavicipitaceae</taxon>
        <taxon>Pochonia</taxon>
    </lineage>
</organism>
<dbReference type="AlphaFoldDB" id="A0A219AQ19"/>
<protein>
    <submittedName>
        <fullName evidence="4">Uncharacterized protein</fullName>
    </submittedName>
</protein>
<keyword evidence="5" id="KW-1185">Reference proteome</keyword>